<evidence type="ECO:0000313" key="3">
    <source>
        <dbReference type="EMBL" id="KEZ38582.1"/>
    </source>
</evidence>
<keyword evidence="4" id="KW-1185">Reference proteome</keyword>
<evidence type="ECO:0000256" key="1">
    <source>
        <dbReference type="SAM" id="MobiDB-lite"/>
    </source>
</evidence>
<dbReference type="OMA" id="MGSTICF"/>
<feature type="region of interest" description="Disordered" evidence="1">
    <location>
        <begin position="586"/>
        <end position="631"/>
    </location>
</feature>
<evidence type="ECO:0000313" key="4">
    <source>
        <dbReference type="Proteomes" id="UP000028545"/>
    </source>
</evidence>
<organism evidence="3 4">
    <name type="scientific">Pseudallescheria apiosperma</name>
    <name type="common">Scedosporium apiospermum</name>
    <dbReference type="NCBI Taxonomy" id="563466"/>
    <lineage>
        <taxon>Eukaryota</taxon>
        <taxon>Fungi</taxon>
        <taxon>Dikarya</taxon>
        <taxon>Ascomycota</taxon>
        <taxon>Pezizomycotina</taxon>
        <taxon>Sordariomycetes</taxon>
        <taxon>Hypocreomycetidae</taxon>
        <taxon>Microascales</taxon>
        <taxon>Microascaceae</taxon>
        <taxon>Scedosporium</taxon>
    </lineage>
</organism>
<proteinExistence type="predicted"/>
<protein>
    <recommendedName>
        <fullName evidence="2">F-box domain-containing protein</fullName>
    </recommendedName>
</protein>
<sequence length="659" mass="75966">MNLYHMPVEIMLFMADYLDPDDIFHLSLTCKGLKYLIHDRHICRHILLKYAPYSPEALRASGAKEVDRYIYTNGVLCYTTECSKLRVCDIRNSSDYESVIDVPAMLRSVPREVINLDSFTFYPAYYAHGMLSCIYWSKLTGTTVLIVLDPRHSKFIVTRTVEGHPKVAVRNTDKFLFFCLSLPSGNRHDRRWRIYQFDIEKKKWFPEVVLEDFDGREIGGDICFEVIDGYFYAISDHVAHCVRNDDPTVLDPHHVLRMPISSLGLGPIEAALPRRDWKRDYSSDLADFRWNSMQLEKDEREGELTVFQVRREFLAEGYHNRRTCYKKRLGFPRPSRLTASDPENAGGQQDGGPPPVDPLDDEMDELAITRERSAEEVTDLILDSHSYQPEAQTAGIKSHLFVMPQSSERLNSRNPWCAVPSTVHHGDNATTSPQFPYHQCFVRSYFPSCDSFVDMVNPVIDTPRTTQKLRLRIMTRNGWPCPATGRNPNGPPAEVNQTLFWPPELDNGWEIADGDACLFVGESALETLHRILNPRLYSGEVEAVVDYGSLIYAVPKPLAGYDKYPRKTLIYIGFDPSVNLHSLHSFHESSAEREEESEEESEEEREEDKLEKPEKRFSEVDRARSPLPEKPMYSTRISNWLYLQVTLSHQHRMGFHFHP</sequence>
<dbReference type="SUPFAM" id="SSF81383">
    <property type="entry name" value="F-box domain"/>
    <property type="match status" value="1"/>
</dbReference>
<feature type="region of interest" description="Disordered" evidence="1">
    <location>
        <begin position="332"/>
        <end position="361"/>
    </location>
</feature>
<dbReference type="OrthoDB" id="5359231at2759"/>
<reference evidence="3 4" key="1">
    <citation type="journal article" date="2014" name="Genome Announc.">
        <title>Draft genome sequence of the pathogenic fungus Scedosporium apiospermum.</title>
        <authorList>
            <person name="Vandeputte P."/>
            <person name="Ghamrawi S."/>
            <person name="Rechenmann M."/>
            <person name="Iltis A."/>
            <person name="Giraud S."/>
            <person name="Fleury M."/>
            <person name="Thornton C."/>
            <person name="Delhaes L."/>
            <person name="Meyer W."/>
            <person name="Papon N."/>
            <person name="Bouchara J.P."/>
        </authorList>
    </citation>
    <scope>NUCLEOTIDE SEQUENCE [LARGE SCALE GENOMIC DNA]</scope>
    <source>
        <strain evidence="3 4">IHEM 14462</strain>
    </source>
</reference>
<comment type="caution">
    <text evidence="3">The sequence shown here is derived from an EMBL/GenBank/DDBJ whole genome shotgun (WGS) entry which is preliminary data.</text>
</comment>
<dbReference type="CDD" id="cd09917">
    <property type="entry name" value="F-box_SF"/>
    <property type="match status" value="1"/>
</dbReference>
<dbReference type="HOGENOM" id="CLU_015634_0_0_1"/>
<accession>A0A084FU20</accession>
<feature type="domain" description="F-box" evidence="2">
    <location>
        <begin position="1"/>
        <end position="46"/>
    </location>
</feature>
<dbReference type="VEuPathDB" id="FungiDB:SAPIO_CDS10570"/>
<dbReference type="EMBL" id="JOWA01000176">
    <property type="protein sequence ID" value="KEZ38582.1"/>
    <property type="molecule type" value="Genomic_DNA"/>
</dbReference>
<dbReference type="InterPro" id="IPR001810">
    <property type="entry name" value="F-box_dom"/>
</dbReference>
<dbReference type="GeneID" id="27719780"/>
<evidence type="ECO:0000259" key="2">
    <source>
        <dbReference type="PROSITE" id="PS50181"/>
    </source>
</evidence>
<dbReference type="KEGG" id="sapo:SAPIO_CDS10570"/>
<dbReference type="RefSeq" id="XP_016638381.1">
    <property type="nucleotide sequence ID" value="XM_016784141.1"/>
</dbReference>
<dbReference type="InterPro" id="IPR036047">
    <property type="entry name" value="F-box-like_dom_sf"/>
</dbReference>
<dbReference type="Proteomes" id="UP000028545">
    <property type="component" value="Unassembled WGS sequence"/>
</dbReference>
<gene>
    <name evidence="3" type="ORF">SAPIO_CDS10570</name>
</gene>
<dbReference type="Pfam" id="PF12937">
    <property type="entry name" value="F-box-like"/>
    <property type="match status" value="1"/>
</dbReference>
<feature type="compositionally biased region" description="Acidic residues" evidence="1">
    <location>
        <begin position="593"/>
        <end position="606"/>
    </location>
</feature>
<feature type="compositionally biased region" description="Basic and acidic residues" evidence="1">
    <location>
        <begin position="607"/>
        <end position="624"/>
    </location>
</feature>
<dbReference type="AlphaFoldDB" id="A0A084FU20"/>
<name>A0A084FU20_PSEDA</name>
<dbReference type="PROSITE" id="PS50181">
    <property type="entry name" value="FBOX"/>
    <property type="match status" value="1"/>
</dbReference>